<feature type="compositionally biased region" description="Low complexity" evidence="1">
    <location>
        <begin position="184"/>
        <end position="197"/>
    </location>
</feature>
<feature type="region of interest" description="Disordered" evidence="1">
    <location>
        <begin position="416"/>
        <end position="455"/>
    </location>
</feature>
<accession>A9V474</accession>
<organism evidence="2 3">
    <name type="scientific">Monosiga brevicollis</name>
    <name type="common">Choanoflagellate</name>
    <dbReference type="NCBI Taxonomy" id="81824"/>
    <lineage>
        <taxon>Eukaryota</taxon>
        <taxon>Choanoflagellata</taxon>
        <taxon>Craspedida</taxon>
        <taxon>Salpingoecidae</taxon>
        <taxon>Monosiga</taxon>
    </lineage>
</organism>
<feature type="region of interest" description="Disordered" evidence="1">
    <location>
        <begin position="257"/>
        <end position="277"/>
    </location>
</feature>
<dbReference type="Proteomes" id="UP000001357">
    <property type="component" value="Unassembled WGS sequence"/>
</dbReference>
<dbReference type="RefSeq" id="XP_001747489.1">
    <property type="nucleotide sequence ID" value="XM_001747437.1"/>
</dbReference>
<dbReference type="EMBL" id="CH991558">
    <property type="protein sequence ID" value="EDQ87569.1"/>
    <property type="molecule type" value="Genomic_DNA"/>
</dbReference>
<feature type="compositionally biased region" description="Basic residues" evidence="1">
    <location>
        <begin position="122"/>
        <end position="135"/>
    </location>
</feature>
<name>A9V474_MONBE</name>
<evidence type="ECO:0000313" key="2">
    <source>
        <dbReference type="EMBL" id="EDQ87569.1"/>
    </source>
</evidence>
<keyword evidence="3" id="KW-1185">Reference proteome</keyword>
<feature type="region of interest" description="Disordered" evidence="1">
    <location>
        <begin position="43"/>
        <end position="89"/>
    </location>
</feature>
<dbReference type="GeneID" id="5892868"/>
<reference evidence="2 3" key="1">
    <citation type="journal article" date="2008" name="Nature">
        <title>The genome of the choanoflagellate Monosiga brevicollis and the origin of metazoans.</title>
        <authorList>
            <consortium name="JGI Sequencing"/>
            <person name="King N."/>
            <person name="Westbrook M.J."/>
            <person name="Young S.L."/>
            <person name="Kuo A."/>
            <person name="Abedin M."/>
            <person name="Chapman J."/>
            <person name="Fairclough S."/>
            <person name="Hellsten U."/>
            <person name="Isogai Y."/>
            <person name="Letunic I."/>
            <person name="Marr M."/>
            <person name="Pincus D."/>
            <person name="Putnam N."/>
            <person name="Rokas A."/>
            <person name="Wright K.J."/>
            <person name="Zuzow R."/>
            <person name="Dirks W."/>
            <person name="Good M."/>
            <person name="Goodstein D."/>
            <person name="Lemons D."/>
            <person name="Li W."/>
            <person name="Lyons J.B."/>
            <person name="Morris A."/>
            <person name="Nichols S."/>
            <person name="Richter D.J."/>
            <person name="Salamov A."/>
            <person name="Bork P."/>
            <person name="Lim W.A."/>
            <person name="Manning G."/>
            <person name="Miller W.T."/>
            <person name="McGinnis W."/>
            <person name="Shapiro H."/>
            <person name="Tjian R."/>
            <person name="Grigoriev I.V."/>
            <person name="Rokhsar D."/>
        </authorList>
    </citation>
    <scope>NUCLEOTIDE SEQUENCE [LARGE SCALE GENOMIC DNA]</scope>
    <source>
        <strain evidence="3">MX1 / ATCC 50154</strain>
    </source>
</reference>
<feature type="region of interest" description="Disordered" evidence="1">
    <location>
        <begin position="173"/>
        <end position="239"/>
    </location>
</feature>
<feature type="region of interest" description="Disordered" evidence="1">
    <location>
        <begin position="114"/>
        <end position="154"/>
    </location>
</feature>
<dbReference type="InParanoid" id="A9V474"/>
<feature type="compositionally biased region" description="Basic residues" evidence="1">
    <location>
        <begin position="427"/>
        <end position="437"/>
    </location>
</feature>
<protein>
    <submittedName>
        <fullName evidence="2">Uncharacterized protein</fullName>
    </submittedName>
</protein>
<gene>
    <name evidence="2" type="ORF">MONBRDRAFT_37843</name>
</gene>
<feature type="compositionally biased region" description="Low complexity" evidence="1">
    <location>
        <begin position="74"/>
        <end position="83"/>
    </location>
</feature>
<dbReference type="KEGG" id="mbr:MONBRDRAFT_37843"/>
<evidence type="ECO:0000256" key="1">
    <source>
        <dbReference type="SAM" id="MobiDB-lite"/>
    </source>
</evidence>
<proteinExistence type="predicted"/>
<evidence type="ECO:0000313" key="3">
    <source>
        <dbReference type="Proteomes" id="UP000001357"/>
    </source>
</evidence>
<sequence length="470" mass="50875">MPEVVVNCDDAGRMQACPICSAPVSRAVFADHVQGCISPCSSADEWEQTDSPDTPSLAMPNPSHNLNDDQARHNNLNNSTSSNHGLRRRPRVLLLNGDDIKYNASKNQNELELEANTEMRVRKQSGKPGKRRTAPGKRASGKVGGGSNGKNLFAALKPEASPDDALARINDARQSPVESPAEVDAISLPPASAAATPADDEPTSDSCASDEAGDSPVSKTSSASAGLDHGVDDDEEEEHEVVPELYVHVRRMSRGHGIVRAPGAPPRSSSLSVRFDSHPPHVYRSQFTSNTRAVTLPAGIQLPQGEQEAGLNLAKHVHQSSVTKTGRHERGLGRIAFGFTQFCSRDGTATLRVPGHRSKYTQCHGASATDHQWSGIPPRGGPSGVRKCDMGSERAMCFTEAPAAQRQRVWRLSRWGPSEPERYPVPKSRRGRRRTRKSHDDEQQPPAPAPSRTFWPHITVIDTSLLTVGK</sequence>
<dbReference type="AlphaFoldDB" id="A9V474"/>